<evidence type="ECO:0000256" key="1">
    <source>
        <dbReference type="SAM" id="SignalP"/>
    </source>
</evidence>
<sequence length="185" mass="20817">MTLFSQTWQRWIATLGLAIALWIACLSPASAALNDDKYDGNIFSLYAGNGSIVPPSSSLAQSLTAHRPTLLVFYLDDSRDCKQFSTTVSELQSYYGRVVTIVPVNSDSILPRDNYRETEPGYYYNGRVPQSVIFDESGTVRFNESGQVAFEALDSVFREIFDLLPRTESVELKRRPVNEVNTELR</sequence>
<evidence type="ECO:0000313" key="2">
    <source>
        <dbReference type="EMBL" id="USR92686.1"/>
    </source>
</evidence>
<dbReference type="RefSeq" id="WP_252664832.1">
    <property type="nucleotide sequence ID" value="NZ_CP098611.1"/>
</dbReference>
<feature type="signal peptide" evidence="1">
    <location>
        <begin position="1"/>
        <end position="31"/>
    </location>
</feature>
<evidence type="ECO:0000313" key="3">
    <source>
        <dbReference type="Proteomes" id="UP001056708"/>
    </source>
</evidence>
<organism evidence="2 3">
    <name type="scientific">Phormidium yuhuli AB48</name>
    <dbReference type="NCBI Taxonomy" id="2940671"/>
    <lineage>
        <taxon>Bacteria</taxon>
        <taxon>Bacillati</taxon>
        <taxon>Cyanobacteriota</taxon>
        <taxon>Cyanophyceae</taxon>
        <taxon>Oscillatoriophycideae</taxon>
        <taxon>Oscillatoriales</taxon>
        <taxon>Oscillatoriaceae</taxon>
        <taxon>Phormidium</taxon>
        <taxon>Phormidium yuhuli</taxon>
    </lineage>
</organism>
<gene>
    <name evidence="2" type="ORF">NEA10_08215</name>
</gene>
<name>A0ABY5AUX1_9CYAN</name>
<proteinExistence type="predicted"/>
<dbReference type="Proteomes" id="UP001056708">
    <property type="component" value="Chromosome"/>
</dbReference>
<dbReference type="InterPro" id="IPR048069">
    <property type="entry name" value="Thylak_slr1796"/>
</dbReference>
<feature type="chain" id="PRO_5045306869" evidence="1">
    <location>
        <begin position="32"/>
        <end position="185"/>
    </location>
</feature>
<dbReference type="SUPFAM" id="SSF52833">
    <property type="entry name" value="Thioredoxin-like"/>
    <property type="match status" value="1"/>
</dbReference>
<accession>A0ABY5AUX1</accession>
<dbReference type="Gene3D" id="3.40.30.10">
    <property type="entry name" value="Glutaredoxin"/>
    <property type="match status" value="1"/>
</dbReference>
<keyword evidence="1" id="KW-0732">Signal</keyword>
<keyword evidence="3" id="KW-1185">Reference proteome</keyword>
<protein>
    <submittedName>
        <fullName evidence="2">Thylakoid membrane photosystem I accumulation factor</fullName>
    </submittedName>
</protein>
<dbReference type="EMBL" id="CP098611">
    <property type="protein sequence ID" value="USR92686.1"/>
    <property type="molecule type" value="Genomic_DNA"/>
</dbReference>
<dbReference type="NCBIfam" id="NF038096">
    <property type="entry name" value="thylak_slr1796"/>
    <property type="match status" value="1"/>
</dbReference>
<reference evidence="2" key="1">
    <citation type="submission" date="2022-06" db="EMBL/GenBank/DDBJ databases">
        <title>Genome sequence of Phormidium yuhuli AB48 isolated from an industrial photobioreactor environment.</title>
        <authorList>
            <person name="Qiu Y."/>
            <person name="Noonan A.J.C."/>
            <person name="Dofher K."/>
            <person name="Koch M."/>
            <person name="Kieft B."/>
            <person name="Lin X."/>
            <person name="Ziels R.M."/>
            <person name="Hallam S.J."/>
        </authorList>
    </citation>
    <scope>NUCLEOTIDE SEQUENCE</scope>
    <source>
        <strain evidence="2">AB48</strain>
    </source>
</reference>
<dbReference type="InterPro" id="IPR036249">
    <property type="entry name" value="Thioredoxin-like_sf"/>
</dbReference>